<sequence length="252" mass="26816">MAHPYILVAPNGARRTHSDHPALPVTLDEIVATSAACHAVGANGVHLHVREGDGTHSLDAGRYLETIAAIKDTAPGLDIQITTEAAGLFDVATQLACLKQVAPEWASISIREISRDPSLAEQVYGTCAAQGTRVQHILYDTDDAALLAHWQTQGIVRAGQVDRLLVLGRYATGQISRPADLEPFLTNGTPKDPWMVCAFGPQEHACLTRAAHLGGDLRVGFENGLTDEHDTPWADNAASVAALISRLKGDVA</sequence>
<keyword evidence="5" id="KW-0032">Aminotransferase</keyword>
<evidence type="ECO:0000313" key="5">
    <source>
        <dbReference type="EMBL" id="KPN64675.1"/>
    </source>
</evidence>
<dbReference type="STRING" id="154981.AKJ29_00985"/>
<reference evidence="5 6" key="1">
    <citation type="submission" date="2015-09" db="EMBL/GenBank/DDBJ databases">
        <title>Draft genome sequence of Aliiroseovarius crassostreae CV919-312TSm, the causative agent of Roseovarius Oyster Disease (formerly Juvenile Oyster Disease).</title>
        <authorList>
            <person name="Kessner L."/>
            <person name="Spinard E."/>
            <person name="Nelson D."/>
        </authorList>
    </citation>
    <scope>NUCLEOTIDE SEQUENCE [LARGE SCALE GENOMIC DNA]</scope>
    <source>
        <strain evidence="5 6">CV919-312</strain>
    </source>
</reference>
<gene>
    <name evidence="5" type="ORF">AKJ29_00985</name>
</gene>
<evidence type="ECO:0000256" key="2">
    <source>
        <dbReference type="ARBA" id="ARBA00022679"/>
    </source>
</evidence>
<evidence type="ECO:0000256" key="3">
    <source>
        <dbReference type="ARBA" id="ARBA00022723"/>
    </source>
</evidence>
<dbReference type="GO" id="GO:0046872">
    <property type="term" value="F:metal ion binding"/>
    <property type="evidence" value="ECO:0007669"/>
    <property type="project" value="UniProtKB-KW"/>
</dbReference>
<dbReference type="OrthoDB" id="9805277at2"/>
<dbReference type="GO" id="GO:0043720">
    <property type="term" value="F:3-keto-5-aminohexanoate cleavage activity"/>
    <property type="evidence" value="ECO:0007669"/>
    <property type="project" value="InterPro"/>
</dbReference>
<keyword evidence="2 5" id="KW-0808">Transferase</keyword>
<dbReference type="GO" id="GO:0008483">
    <property type="term" value="F:transaminase activity"/>
    <property type="evidence" value="ECO:0007669"/>
    <property type="project" value="UniProtKB-KW"/>
</dbReference>
<comment type="cofactor">
    <cofactor evidence="1">
        <name>Zn(2+)</name>
        <dbReference type="ChEBI" id="CHEBI:29105"/>
    </cofactor>
</comment>
<dbReference type="InterPro" id="IPR013785">
    <property type="entry name" value="Aldolase_TIM"/>
</dbReference>
<keyword evidence="6" id="KW-1185">Reference proteome</keyword>
<dbReference type="PANTHER" id="PTHR37418">
    <property type="entry name" value="3-KETO-5-AMINOHEXANOATE CLEAVAGE ENZYME-RELATED"/>
    <property type="match status" value="1"/>
</dbReference>
<dbReference type="Proteomes" id="UP000050471">
    <property type="component" value="Unassembled WGS sequence"/>
</dbReference>
<name>A0A0N8IC19_9RHOB</name>
<keyword evidence="3" id="KW-0479">Metal-binding</keyword>
<dbReference type="InterPro" id="IPR008567">
    <property type="entry name" value="BKACE"/>
</dbReference>
<evidence type="ECO:0000313" key="6">
    <source>
        <dbReference type="Proteomes" id="UP000050471"/>
    </source>
</evidence>
<comment type="caution">
    <text evidence="5">The sequence shown here is derived from an EMBL/GenBank/DDBJ whole genome shotgun (WGS) entry which is preliminary data.</text>
</comment>
<keyword evidence="4" id="KW-0862">Zinc</keyword>
<dbReference type="PANTHER" id="PTHR37418:SF2">
    <property type="entry name" value="3-KETO-5-AMINOHEXANOATE CLEAVAGE ENZYME"/>
    <property type="match status" value="1"/>
</dbReference>
<evidence type="ECO:0000256" key="1">
    <source>
        <dbReference type="ARBA" id="ARBA00001947"/>
    </source>
</evidence>
<dbReference type="EMBL" id="LKBA01000003">
    <property type="protein sequence ID" value="KPN64675.1"/>
    <property type="molecule type" value="Genomic_DNA"/>
</dbReference>
<organism evidence="5 6">
    <name type="scientific">Aliiroseovarius crassostreae</name>
    <dbReference type="NCBI Taxonomy" id="154981"/>
    <lineage>
        <taxon>Bacteria</taxon>
        <taxon>Pseudomonadati</taxon>
        <taxon>Pseudomonadota</taxon>
        <taxon>Alphaproteobacteria</taxon>
        <taxon>Rhodobacterales</taxon>
        <taxon>Paracoccaceae</taxon>
        <taxon>Aliiroseovarius</taxon>
    </lineage>
</organism>
<dbReference type="AlphaFoldDB" id="A0A0N8IC19"/>
<accession>A0A0N8IC19</accession>
<dbReference type="Gene3D" id="3.20.20.70">
    <property type="entry name" value="Aldolase class I"/>
    <property type="match status" value="1"/>
</dbReference>
<protein>
    <submittedName>
        <fullName evidence="5">Aminotransferase class-III</fullName>
    </submittedName>
</protein>
<dbReference type="Pfam" id="PF05853">
    <property type="entry name" value="BKACE"/>
    <property type="match status" value="1"/>
</dbReference>
<proteinExistence type="predicted"/>
<evidence type="ECO:0000256" key="4">
    <source>
        <dbReference type="ARBA" id="ARBA00022833"/>
    </source>
</evidence>